<dbReference type="Gene3D" id="1.20.1440.60">
    <property type="entry name" value="23S rRNA-intervening sequence"/>
    <property type="match status" value="1"/>
</dbReference>
<protein>
    <submittedName>
        <fullName evidence="1">Four helix bundle protein</fullName>
    </submittedName>
</protein>
<evidence type="ECO:0000313" key="1">
    <source>
        <dbReference type="EMBL" id="SEJ35495.1"/>
    </source>
</evidence>
<proteinExistence type="predicted"/>
<dbReference type="Proteomes" id="UP000183077">
    <property type="component" value="Unassembled WGS sequence"/>
</dbReference>
<organism evidence="1 2">
    <name type="scientific">Myroides marinus</name>
    <dbReference type="NCBI Taxonomy" id="703342"/>
    <lineage>
        <taxon>Bacteria</taxon>
        <taxon>Pseudomonadati</taxon>
        <taxon>Bacteroidota</taxon>
        <taxon>Flavobacteriia</taxon>
        <taxon>Flavobacteriales</taxon>
        <taxon>Flavobacteriaceae</taxon>
        <taxon>Myroides</taxon>
    </lineage>
</organism>
<dbReference type="InterPro" id="IPR036583">
    <property type="entry name" value="23S_rRNA_IVS_sf"/>
</dbReference>
<evidence type="ECO:0000313" key="2">
    <source>
        <dbReference type="Proteomes" id="UP000183077"/>
    </source>
</evidence>
<dbReference type="NCBIfam" id="TIGR02436">
    <property type="entry name" value="four helix bundle protein"/>
    <property type="match status" value="1"/>
</dbReference>
<dbReference type="Pfam" id="PF05635">
    <property type="entry name" value="23S_rRNA_IVP"/>
    <property type="match status" value="1"/>
</dbReference>
<name>A0A1H6YFG7_9FLAO</name>
<dbReference type="SUPFAM" id="SSF158446">
    <property type="entry name" value="IVS-encoded protein-like"/>
    <property type="match status" value="1"/>
</dbReference>
<sequence length="133" mass="15126">MLKVKPHQELEAWKEAMNLATSIYQVVNVDPETGYSDLAEKIRSVALAIPLKIEAYVYDDGTCDNTLSDVISECQVLDTCLILGQRIGLLSERDFETLMNKLNVVEDLILKKIKENQEKLEKYISTFIDGEEE</sequence>
<dbReference type="EMBL" id="FNYS01000027">
    <property type="protein sequence ID" value="SEJ35495.1"/>
    <property type="molecule type" value="Genomic_DNA"/>
</dbReference>
<dbReference type="RefSeq" id="WP_074748022.1">
    <property type="nucleotide sequence ID" value="NZ_FNYS01000027.1"/>
</dbReference>
<accession>A0A1H6YFG7</accession>
<reference evidence="1 2" key="1">
    <citation type="submission" date="2016-10" db="EMBL/GenBank/DDBJ databases">
        <authorList>
            <person name="de Groot N.N."/>
        </authorList>
    </citation>
    <scope>NUCLEOTIDE SEQUENCE [LARGE SCALE GENOMIC DNA]</scope>
    <source>
        <strain evidence="1 2">DSM 23048</strain>
    </source>
</reference>
<dbReference type="AlphaFoldDB" id="A0A1H6YFG7"/>
<dbReference type="GeneID" id="82258602"/>
<gene>
    <name evidence="1" type="ORF">SAMN04488018_12729</name>
</gene>
<dbReference type="InterPro" id="IPR012657">
    <property type="entry name" value="23S_rRNA-intervening_sequence"/>
</dbReference>